<dbReference type="RefSeq" id="WP_397711627.1">
    <property type="nucleotide sequence ID" value="NZ_JBIRGN010000003.1"/>
</dbReference>
<keyword evidence="2" id="KW-1185">Reference proteome</keyword>
<evidence type="ECO:0000313" key="1">
    <source>
        <dbReference type="EMBL" id="MFH8546169.1"/>
    </source>
</evidence>
<dbReference type="Proteomes" id="UP001610818">
    <property type="component" value="Unassembled WGS sequence"/>
</dbReference>
<evidence type="ECO:0000313" key="2">
    <source>
        <dbReference type="Proteomes" id="UP001610818"/>
    </source>
</evidence>
<reference evidence="1 2" key="1">
    <citation type="submission" date="2024-10" db="EMBL/GenBank/DDBJ databases">
        <title>The Natural Products Discovery Center: Release of the First 8490 Sequenced Strains for Exploring Actinobacteria Biosynthetic Diversity.</title>
        <authorList>
            <person name="Kalkreuter E."/>
            <person name="Kautsar S.A."/>
            <person name="Yang D."/>
            <person name="Bader C.D."/>
            <person name="Teijaro C.N."/>
            <person name="Fluegel L."/>
            <person name="Davis C.M."/>
            <person name="Simpson J.R."/>
            <person name="Lauterbach L."/>
            <person name="Steele A.D."/>
            <person name="Gui C."/>
            <person name="Meng S."/>
            <person name="Li G."/>
            <person name="Viehrig K."/>
            <person name="Ye F."/>
            <person name="Su P."/>
            <person name="Kiefer A.F."/>
            <person name="Nichols A."/>
            <person name="Cepeda A.J."/>
            <person name="Yan W."/>
            <person name="Fan B."/>
            <person name="Jiang Y."/>
            <person name="Adhikari A."/>
            <person name="Zheng C.-J."/>
            <person name="Schuster L."/>
            <person name="Cowan T.M."/>
            <person name="Smanski M.J."/>
            <person name="Chevrette M.G."/>
            <person name="De Carvalho L.P.S."/>
            <person name="Shen B."/>
        </authorList>
    </citation>
    <scope>NUCLEOTIDE SEQUENCE [LARGE SCALE GENOMIC DNA]</scope>
    <source>
        <strain evidence="1 2">NPDC017990</strain>
    </source>
</reference>
<gene>
    <name evidence="1" type="ORF">ACH4F9_14310</name>
</gene>
<protein>
    <submittedName>
        <fullName evidence="1">Uncharacterized protein</fullName>
    </submittedName>
</protein>
<accession>A0ABW7QNS7</accession>
<sequence length="56" mass="5788">MSVLTVGLAAIVRSSAGTITVLFVPLLIVPTIPRSTPSRLPASLTPATAILGRRYA</sequence>
<dbReference type="EMBL" id="JBIRGQ010000003">
    <property type="protein sequence ID" value="MFH8546169.1"/>
    <property type="molecule type" value="Genomic_DNA"/>
</dbReference>
<comment type="caution">
    <text evidence="1">The sequence shown here is derived from an EMBL/GenBank/DDBJ whole genome shotgun (WGS) entry which is preliminary data.</text>
</comment>
<name>A0ABW7QNS7_9ACTN</name>
<organism evidence="1 2">
    <name type="scientific">Streptomyces longisporoflavus</name>
    <dbReference type="NCBI Taxonomy" id="28044"/>
    <lineage>
        <taxon>Bacteria</taxon>
        <taxon>Bacillati</taxon>
        <taxon>Actinomycetota</taxon>
        <taxon>Actinomycetes</taxon>
        <taxon>Kitasatosporales</taxon>
        <taxon>Streptomycetaceae</taxon>
        <taxon>Streptomyces</taxon>
    </lineage>
</organism>
<proteinExistence type="predicted"/>